<dbReference type="Gene3D" id="3.40.50.1860">
    <property type="match status" value="1"/>
</dbReference>
<dbReference type="PANTHER" id="PTHR32027:SF9">
    <property type="entry name" value="BLL3847 PROTEIN"/>
    <property type="match status" value="1"/>
</dbReference>
<accession>A0A6G0LWR5</accession>
<feature type="domain" description="Amidohydrolase 3" evidence="1">
    <location>
        <begin position="44"/>
        <end position="375"/>
    </location>
</feature>
<name>A0A6G0LWR5_9STRA</name>
<reference evidence="2 3" key="1">
    <citation type="submission" date="2018-09" db="EMBL/GenBank/DDBJ databases">
        <title>Genomic investigation of the strawberry pathogen Phytophthora fragariae indicates pathogenicity is determined by transcriptional variation in three key races.</title>
        <authorList>
            <person name="Adams T.M."/>
            <person name="Armitage A.D."/>
            <person name="Sobczyk M.K."/>
            <person name="Bates H.J."/>
            <person name="Dunwell J.M."/>
            <person name="Nellist C.F."/>
            <person name="Harrison R.J."/>
        </authorList>
    </citation>
    <scope>NUCLEOTIDE SEQUENCE [LARGE SCALE GENOMIC DNA]</scope>
    <source>
        <strain evidence="2 3">ONT-3</strain>
    </source>
</reference>
<dbReference type="GO" id="GO:0016814">
    <property type="term" value="F:hydrolase activity, acting on carbon-nitrogen (but not peptide) bonds, in cyclic amidines"/>
    <property type="evidence" value="ECO:0007669"/>
    <property type="project" value="TreeGrafter"/>
</dbReference>
<sequence length="409" mass="44435">MLTPSSNTILEPATYRMLTDMPEVSVHFSRFVVREISLTDHANQQFRDEPMLEAAGLLADAGVDLIVWNGTSASWLGLEKDRRFCGAVKEKFGIPAATSALALMDAYEALQVKRVGLVEVDPVTGLKSMEAALQLKALYRSLITIQLVVFPQEGIFQQAGTAELMKQAIAMGGDAVGGIPYNDTDALEHLEWVYRLASETGLPVDLHVDFSDNPEQQAILDIAALTVKYGLQGRVTVAHLTALGSMEPDEARAIAARMAAAEIHVITLPATDLYLNGRGDTHKPRRGLTPVRLLQEEGVNVCFGTNNIRNAFTPFGKGDPLDIAFLLAQTTYMGTRADAVLLLEMCTTRAAKALNLAYTTLAAGTAADFVLTGAQDICDLIYDRTPERIVWKNGIRTAETALNRFVLSP</sequence>
<dbReference type="InterPro" id="IPR013108">
    <property type="entry name" value="Amidohydro_3"/>
</dbReference>
<dbReference type="AlphaFoldDB" id="A0A6G0LWR5"/>
<organism evidence="2 3">
    <name type="scientific">Phytophthora fragariae</name>
    <dbReference type="NCBI Taxonomy" id="53985"/>
    <lineage>
        <taxon>Eukaryota</taxon>
        <taxon>Sar</taxon>
        <taxon>Stramenopiles</taxon>
        <taxon>Oomycota</taxon>
        <taxon>Peronosporomycetes</taxon>
        <taxon>Peronosporales</taxon>
        <taxon>Peronosporaceae</taxon>
        <taxon>Phytophthora</taxon>
    </lineage>
</organism>
<dbReference type="EMBL" id="QXFX01000075">
    <property type="protein sequence ID" value="KAE9133853.1"/>
    <property type="molecule type" value="Genomic_DNA"/>
</dbReference>
<dbReference type="SUPFAM" id="SSF51556">
    <property type="entry name" value="Metallo-dependent hydrolases"/>
    <property type="match status" value="1"/>
</dbReference>
<dbReference type="Proteomes" id="UP000488956">
    <property type="component" value="Unassembled WGS sequence"/>
</dbReference>
<protein>
    <recommendedName>
        <fullName evidence="1">Amidohydrolase 3 domain-containing protein</fullName>
    </recommendedName>
</protein>
<gene>
    <name evidence="2" type="ORF">PF010_g2654</name>
</gene>
<evidence type="ECO:0000313" key="3">
    <source>
        <dbReference type="Proteomes" id="UP000488956"/>
    </source>
</evidence>
<dbReference type="PANTHER" id="PTHR32027">
    <property type="entry name" value="CYTOSINE DEAMINASE"/>
    <property type="match status" value="1"/>
</dbReference>
<evidence type="ECO:0000313" key="2">
    <source>
        <dbReference type="EMBL" id="KAE9133853.1"/>
    </source>
</evidence>
<evidence type="ECO:0000259" key="1">
    <source>
        <dbReference type="Pfam" id="PF07969"/>
    </source>
</evidence>
<dbReference type="GO" id="GO:0016855">
    <property type="term" value="F:racemase and epimerase activity, acting on amino acids and derivatives"/>
    <property type="evidence" value="ECO:0007669"/>
    <property type="project" value="InterPro"/>
</dbReference>
<dbReference type="Pfam" id="PF07969">
    <property type="entry name" value="Amidohydro_3"/>
    <property type="match status" value="1"/>
</dbReference>
<comment type="caution">
    <text evidence="2">The sequence shown here is derived from an EMBL/GenBank/DDBJ whole genome shotgun (WGS) entry which is preliminary data.</text>
</comment>
<dbReference type="Gene3D" id="3.20.20.140">
    <property type="entry name" value="Metal-dependent hydrolases"/>
    <property type="match status" value="1"/>
</dbReference>
<dbReference type="InterPro" id="IPR052349">
    <property type="entry name" value="Metallo-hydrolase_Enzymes"/>
</dbReference>
<dbReference type="InterPro" id="IPR032466">
    <property type="entry name" value="Metal_Hydrolase"/>
</dbReference>
<proteinExistence type="predicted"/>
<dbReference type="InterPro" id="IPR001920">
    <property type="entry name" value="Asp/Glu_race"/>
</dbReference>